<name>A0AAD3XRJ9_NEPGR</name>
<evidence type="ECO:0000313" key="2">
    <source>
        <dbReference type="Proteomes" id="UP001279734"/>
    </source>
</evidence>
<proteinExistence type="predicted"/>
<dbReference type="AlphaFoldDB" id="A0AAD3XRJ9"/>
<dbReference type="Proteomes" id="UP001279734">
    <property type="component" value="Unassembled WGS sequence"/>
</dbReference>
<keyword evidence="2" id="KW-1185">Reference proteome</keyword>
<sequence>MISTQQISPNREPALPLKSIPSGGKLLQIDGQDSGNEWTKESHPAIIFLEIIKADKSTFDPACDRKGAITAMNFARTSNHMYISKVFNIDGMRHASSLNLFKIVMKHTDALQAASCQLPVIGYNC</sequence>
<evidence type="ECO:0000313" key="1">
    <source>
        <dbReference type="EMBL" id="GMH14533.1"/>
    </source>
</evidence>
<dbReference type="EMBL" id="BSYO01000014">
    <property type="protein sequence ID" value="GMH14533.1"/>
    <property type="molecule type" value="Genomic_DNA"/>
</dbReference>
<reference evidence="1" key="1">
    <citation type="submission" date="2023-05" db="EMBL/GenBank/DDBJ databases">
        <title>Nepenthes gracilis genome sequencing.</title>
        <authorList>
            <person name="Fukushima K."/>
        </authorList>
    </citation>
    <scope>NUCLEOTIDE SEQUENCE</scope>
    <source>
        <strain evidence="1">SING2019-196</strain>
    </source>
</reference>
<accession>A0AAD3XRJ9</accession>
<protein>
    <submittedName>
        <fullName evidence="1">Uncharacterized protein</fullName>
    </submittedName>
</protein>
<comment type="caution">
    <text evidence="1">The sequence shown here is derived from an EMBL/GenBank/DDBJ whole genome shotgun (WGS) entry which is preliminary data.</text>
</comment>
<gene>
    <name evidence="1" type="ORF">Nepgr_016374</name>
</gene>
<organism evidence="1 2">
    <name type="scientific">Nepenthes gracilis</name>
    <name type="common">Slender pitcher plant</name>
    <dbReference type="NCBI Taxonomy" id="150966"/>
    <lineage>
        <taxon>Eukaryota</taxon>
        <taxon>Viridiplantae</taxon>
        <taxon>Streptophyta</taxon>
        <taxon>Embryophyta</taxon>
        <taxon>Tracheophyta</taxon>
        <taxon>Spermatophyta</taxon>
        <taxon>Magnoliopsida</taxon>
        <taxon>eudicotyledons</taxon>
        <taxon>Gunneridae</taxon>
        <taxon>Pentapetalae</taxon>
        <taxon>Caryophyllales</taxon>
        <taxon>Nepenthaceae</taxon>
        <taxon>Nepenthes</taxon>
    </lineage>
</organism>